<dbReference type="InterPro" id="IPR038665">
    <property type="entry name" value="Voltage-dep_anion_channel_sf"/>
</dbReference>
<reference evidence="2 3" key="1">
    <citation type="submission" date="2019-09" db="EMBL/GenBank/DDBJ databases">
        <title>Whole genome sequences of isolates from the Mars Exploration Rovers.</title>
        <authorList>
            <person name="Seuylemezian A."/>
            <person name="Vaishampayan P."/>
        </authorList>
    </citation>
    <scope>NUCLEOTIDE SEQUENCE [LARGE SCALE GENOMIC DNA]</scope>
    <source>
        <strain evidence="2 3">MER_TA_151</strain>
    </source>
</reference>
<evidence type="ECO:0000256" key="1">
    <source>
        <dbReference type="SAM" id="Phobius"/>
    </source>
</evidence>
<feature type="transmembrane region" description="Helical" evidence="1">
    <location>
        <begin position="154"/>
        <end position="176"/>
    </location>
</feature>
<feature type="transmembrane region" description="Helical" evidence="1">
    <location>
        <begin position="90"/>
        <end position="109"/>
    </location>
</feature>
<keyword evidence="1" id="KW-1133">Transmembrane helix</keyword>
<protein>
    <submittedName>
        <fullName evidence="2">Uncharacterized protein</fullName>
    </submittedName>
</protein>
<keyword evidence="1" id="KW-0812">Transmembrane</keyword>
<feature type="transmembrane region" description="Helical" evidence="1">
    <location>
        <begin position="121"/>
        <end position="142"/>
    </location>
</feature>
<dbReference type="AlphaFoldDB" id="A0A5J5HLJ4"/>
<dbReference type="RefSeq" id="WP_150441113.1">
    <property type="nucleotide sequence ID" value="NZ_VYKL01000026.1"/>
</dbReference>
<gene>
    <name evidence="2" type="ORF">F4V44_16480</name>
</gene>
<feature type="transmembrane region" description="Helical" evidence="1">
    <location>
        <begin position="283"/>
        <end position="303"/>
    </location>
</feature>
<feature type="transmembrane region" description="Helical" evidence="1">
    <location>
        <begin position="247"/>
        <end position="271"/>
    </location>
</feature>
<dbReference type="Gene3D" id="1.50.10.150">
    <property type="entry name" value="Voltage-dependent anion channel"/>
    <property type="match status" value="1"/>
</dbReference>
<evidence type="ECO:0000313" key="2">
    <source>
        <dbReference type="EMBL" id="KAA9021585.1"/>
    </source>
</evidence>
<feature type="transmembrane region" description="Helical" evidence="1">
    <location>
        <begin position="56"/>
        <end position="74"/>
    </location>
</feature>
<keyword evidence="3" id="KW-1185">Reference proteome</keyword>
<dbReference type="Proteomes" id="UP000326671">
    <property type="component" value="Unassembled WGS sequence"/>
</dbReference>
<dbReference type="EMBL" id="VYKL01000026">
    <property type="protein sequence ID" value="KAA9021585.1"/>
    <property type="molecule type" value="Genomic_DNA"/>
</dbReference>
<comment type="caution">
    <text evidence="2">The sequence shown here is derived from an EMBL/GenBank/DDBJ whole genome shotgun (WGS) entry which is preliminary data.</text>
</comment>
<dbReference type="OrthoDB" id="2734473at2"/>
<proteinExistence type="predicted"/>
<accession>A0A5J5HLJ4</accession>
<organism evidence="2 3">
    <name type="scientific">Niallia endozanthoxylica</name>
    <dbReference type="NCBI Taxonomy" id="2036016"/>
    <lineage>
        <taxon>Bacteria</taxon>
        <taxon>Bacillati</taxon>
        <taxon>Bacillota</taxon>
        <taxon>Bacilli</taxon>
        <taxon>Bacillales</taxon>
        <taxon>Bacillaceae</taxon>
        <taxon>Niallia</taxon>
    </lineage>
</organism>
<keyword evidence="1" id="KW-0472">Membrane</keyword>
<feature type="transmembrane region" description="Helical" evidence="1">
    <location>
        <begin position="29"/>
        <end position="49"/>
    </location>
</feature>
<evidence type="ECO:0000313" key="3">
    <source>
        <dbReference type="Proteomes" id="UP000326671"/>
    </source>
</evidence>
<sequence length="362" mass="41636">MTFLLLFITILLLAIIVNLKVDRLNISTVAGAPIMAMGIMLKGIFTGVGTPVIHEILFYFIISISYWVIIHYTFDLLQGEFFSSHIKDPLSSFSIGTWIAATSIMTVLLSDKEFLVTSHILLYMNLFMWLLYVVLIVRNYLFIFQNITSFMENIHGGLLLPCVATQSIVISGYHAYGVSFPQLYANILLVLGIIFYLLNLCLIVFRYYRNLSSDLTDSWKNTNCIIHGAMSITGVSIITSHVEASTFIAMIWLTSFTLFLIVEIIEIIRAIQRIKKLGWKEGLFIYFPTQWARIFTFGMFLFFTKKLPMNDYSFIEFLQNPVLVLLPIMIVILILIEIYLLSTHYLKNFKTKHIQQLPSHEI</sequence>
<feature type="transmembrane region" description="Helical" evidence="1">
    <location>
        <begin position="183"/>
        <end position="208"/>
    </location>
</feature>
<name>A0A5J5HLJ4_9BACI</name>
<feature type="transmembrane region" description="Helical" evidence="1">
    <location>
        <begin position="323"/>
        <end position="342"/>
    </location>
</feature>